<dbReference type="SUPFAM" id="SSF49313">
    <property type="entry name" value="Cadherin-like"/>
    <property type="match status" value="1"/>
</dbReference>
<protein>
    <submittedName>
        <fullName evidence="1">Uncharacterized protein</fullName>
    </submittedName>
</protein>
<dbReference type="GO" id="GO:0005509">
    <property type="term" value="F:calcium ion binding"/>
    <property type="evidence" value="ECO:0007669"/>
    <property type="project" value="InterPro"/>
</dbReference>
<dbReference type="EMBL" id="QLMK01000005">
    <property type="protein sequence ID" value="RAK29142.1"/>
    <property type="molecule type" value="Genomic_DNA"/>
</dbReference>
<dbReference type="Gene3D" id="2.60.40.10">
    <property type="entry name" value="Immunoglobulins"/>
    <property type="match status" value="1"/>
</dbReference>
<dbReference type="Pfam" id="PF05345">
    <property type="entry name" value="He_PIG"/>
    <property type="match status" value="1"/>
</dbReference>
<dbReference type="RefSeq" id="WP_111575293.1">
    <property type="nucleotide sequence ID" value="NZ_JBHEEY010000004.1"/>
</dbReference>
<comment type="caution">
    <text evidence="1">The sequence shown here is derived from an EMBL/GenBank/DDBJ whole genome shotgun (WGS) entry which is preliminary data.</text>
</comment>
<evidence type="ECO:0000313" key="2">
    <source>
        <dbReference type="Proteomes" id="UP000249453"/>
    </source>
</evidence>
<name>A0A364JVJ8_9HYPH</name>
<organism evidence="1 2">
    <name type="scientific">Falsochrobactrum ovis</name>
    <dbReference type="NCBI Taxonomy" id="1293442"/>
    <lineage>
        <taxon>Bacteria</taxon>
        <taxon>Pseudomonadati</taxon>
        <taxon>Pseudomonadota</taxon>
        <taxon>Alphaproteobacteria</taxon>
        <taxon>Hyphomicrobiales</taxon>
        <taxon>Brucellaceae</taxon>
        <taxon>Falsochrobactrum</taxon>
    </lineage>
</organism>
<dbReference type="InterPro" id="IPR015919">
    <property type="entry name" value="Cadherin-like_sf"/>
</dbReference>
<evidence type="ECO:0000313" key="1">
    <source>
        <dbReference type="EMBL" id="RAK29142.1"/>
    </source>
</evidence>
<dbReference type="OrthoDB" id="5917852at2"/>
<keyword evidence="2" id="KW-1185">Reference proteome</keyword>
<reference evidence="1 2" key="1">
    <citation type="submission" date="2018-06" db="EMBL/GenBank/DDBJ databases">
        <title>Genomic Encyclopedia of Type Strains, Phase IV (KMG-IV): sequencing the most valuable type-strain genomes for metagenomic binning, comparative biology and taxonomic classification.</title>
        <authorList>
            <person name="Goeker M."/>
        </authorList>
    </citation>
    <scope>NUCLEOTIDE SEQUENCE [LARGE SCALE GENOMIC DNA]</scope>
    <source>
        <strain evidence="1 2">DSM 26720</strain>
    </source>
</reference>
<accession>A0A364JVJ8</accession>
<dbReference type="AlphaFoldDB" id="A0A364JVJ8"/>
<dbReference type="Proteomes" id="UP000249453">
    <property type="component" value="Unassembled WGS sequence"/>
</dbReference>
<dbReference type="InterPro" id="IPR013783">
    <property type="entry name" value="Ig-like_fold"/>
</dbReference>
<proteinExistence type="predicted"/>
<gene>
    <name evidence="1" type="ORF">C7374_105193</name>
</gene>
<sequence>MANEKFKEGGASGVGDLARMGGDVEGTLTNNDLKHGGAGFWRDMVRMGGAVISVGISGTPVTSGTVDEPYDGFTVTASGGTPPYTYALVGTWPDGIAVDPSTGEVSGTPTESGEFANLSVSATDASSNTVQIPDFTLEIAAE</sequence>
<dbReference type="GO" id="GO:0016020">
    <property type="term" value="C:membrane"/>
    <property type="evidence" value="ECO:0007669"/>
    <property type="project" value="InterPro"/>
</dbReference>